<dbReference type="EMBL" id="BGZK01000155">
    <property type="protein sequence ID" value="GBP23948.1"/>
    <property type="molecule type" value="Genomic_DNA"/>
</dbReference>
<dbReference type="PRINTS" id="PR01415">
    <property type="entry name" value="ANKYRIN"/>
</dbReference>
<gene>
    <name evidence="6" type="primary">ANK3</name>
    <name evidence="6" type="ORF">EVAR_17586_1</name>
</gene>
<dbReference type="InterPro" id="IPR001496">
    <property type="entry name" value="SOCS_box"/>
</dbReference>
<organism evidence="6 7">
    <name type="scientific">Eumeta variegata</name>
    <name type="common">Bagworm moth</name>
    <name type="synonym">Eumeta japonica</name>
    <dbReference type="NCBI Taxonomy" id="151549"/>
    <lineage>
        <taxon>Eukaryota</taxon>
        <taxon>Metazoa</taxon>
        <taxon>Ecdysozoa</taxon>
        <taxon>Arthropoda</taxon>
        <taxon>Hexapoda</taxon>
        <taxon>Insecta</taxon>
        <taxon>Pterygota</taxon>
        <taxon>Neoptera</taxon>
        <taxon>Endopterygota</taxon>
        <taxon>Lepidoptera</taxon>
        <taxon>Glossata</taxon>
        <taxon>Ditrysia</taxon>
        <taxon>Tineoidea</taxon>
        <taxon>Psychidae</taxon>
        <taxon>Oiketicinae</taxon>
        <taxon>Eumeta</taxon>
    </lineage>
</organism>
<sequence>MERTLEELLYTAIIEEDRDKIITFLSQGANPNKITCHGQTCLGQAASKGNVDILKLLIDNSYSCTALHKTSPNNSSIRKPNSKPHKRKLRNDLHLDEVVAKTKNLNDSRTIKDCYNSSRDQKSFSKSDKNQSIEKNQGYFVFNYDEDGTDESQVSQVSVLSSMSPLTPSPQADLEWDEEIGNVAASTSEDETWSSLYKWYAKVLEHTGAALLRAAAAPAGIDQQDSYLRTATHYAAEKGHVPVLRLLIDSGCKVDIAAGDGLTPLHVAIIRNHIDVVKILLASGSQINYKTYDKTTALHFASSRGHLDMVKILVNAGAHLEARDTNERTALYLAAARGLEDVVKYLISVGANVNGEEIHGYTPLCEAVWQGYTSVVNVLLSSGARTTHSHNLLHYAVMKGQQDMVATLAKAGAGINLHNDNGDTPLLLAVRLQRLNIVRLLVKYGANINSCNSITCANALHIIVDSVCNKDLLCEMIFCLLELGIDIDHVALSGDTALNRALLMHRNHAVALLVKYGADVNACDLQACALDNLTLAVRLESVDVVRLLVKAGHKLPPSTTDVPPDTGTASNWLYHACRRPLSLLDLCRIFIRKRCDNMTMHKYIYAIPLPPLLRDFLMFEDEYTTKYWFNVYDTNEKQY</sequence>
<feature type="repeat" description="ANK" evidence="3">
    <location>
        <begin position="388"/>
        <end position="420"/>
    </location>
</feature>
<dbReference type="Pfam" id="PF00023">
    <property type="entry name" value="Ank"/>
    <property type="match status" value="2"/>
</dbReference>
<evidence type="ECO:0000256" key="3">
    <source>
        <dbReference type="PROSITE-ProRule" id="PRU00023"/>
    </source>
</evidence>
<dbReference type="InterPro" id="IPR002110">
    <property type="entry name" value="Ankyrin_rpt"/>
</dbReference>
<dbReference type="SUPFAM" id="SSF48403">
    <property type="entry name" value="Ankyrin repeat"/>
    <property type="match status" value="2"/>
</dbReference>
<dbReference type="PROSITE" id="PS50088">
    <property type="entry name" value="ANK_REPEAT"/>
    <property type="match status" value="8"/>
</dbReference>
<keyword evidence="2 3" id="KW-0040">ANK repeat</keyword>
<feature type="repeat" description="ANK" evidence="3">
    <location>
        <begin position="260"/>
        <end position="292"/>
    </location>
</feature>
<evidence type="ECO:0000259" key="5">
    <source>
        <dbReference type="PROSITE" id="PS50225"/>
    </source>
</evidence>
<dbReference type="InterPro" id="IPR036770">
    <property type="entry name" value="Ankyrin_rpt-contain_sf"/>
</dbReference>
<dbReference type="PANTHER" id="PTHR24161">
    <property type="entry name" value="ANK_REP_REGION DOMAIN-CONTAINING PROTEIN-RELATED"/>
    <property type="match status" value="1"/>
</dbReference>
<dbReference type="PANTHER" id="PTHR24161:SF85">
    <property type="entry name" value="PALMITOYLTRANSFERASE HIP14"/>
    <property type="match status" value="1"/>
</dbReference>
<feature type="region of interest" description="Disordered" evidence="4">
    <location>
        <begin position="69"/>
        <end position="90"/>
    </location>
</feature>
<accession>A0A4C1UC57</accession>
<keyword evidence="7" id="KW-1185">Reference proteome</keyword>
<protein>
    <submittedName>
        <fullName evidence="6">Ankyrin-3</fullName>
    </submittedName>
</protein>
<dbReference type="AlphaFoldDB" id="A0A4C1UC57"/>
<feature type="repeat" description="ANK" evidence="3">
    <location>
        <begin position="227"/>
        <end position="259"/>
    </location>
</feature>
<dbReference type="OrthoDB" id="194358at2759"/>
<feature type="repeat" description="ANK" evidence="3">
    <location>
        <begin position="326"/>
        <end position="358"/>
    </location>
</feature>
<feature type="repeat" description="ANK" evidence="3">
    <location>
        <begin position="493"/>
        <end position="525"/>
    </location>
</feature>
<dbReference type="PROSITE" id="PS50297">
    <property type="entry name" value="ANK_REP_REGION"/>
    <property type="match status" value="8"/>
</dbReference>
<feature type="compositionally biased region" description="Polar residues" evidence="4">
    <location>
        <begin position="69"/>
        <end position="79"/>
    </location>
</feature>
<name>A0A4C1UC57_EUMVA</name>
<dbReference type="Gene3D" id="1.25.40.20">
    <property type="entry name" value="Ankyrin repeat-containing domain"/>
    <property type="match status" value="4"/>
</dbReference>
<comment type="caution">
    <text evidence="6">The sequence shown here is derived from an EMBL/GenBank/DDBJ whole genome shotgun (WGS) entry which is preliminary data.</text>
</comment>
<proteinExistence type="predicted"/>
<feature type="repeat" description="ANK" evidence="3">
    <location>
        <begin position="293"/>
        <end position="325"/>
    </location>
</feature>
<dbReference type="SMART" id="SM00969">
    <property type="entry name" value="SOCS_box"/>
    <property type="match status" value="1"/>
</dbReference>
<feature type="domain" description="SOCS box" evidence="5">
    <location>
        <begin position="578"/>
        <end position="617"/>
    </location>
</feature>
<dbReference type="GO" id="GO:0035556">
    <property type="term" value="P:intracellular signal transduction"/>
    <property type="evidence" value="ECO:0007669"/>
    <property type="project" value="InterPro"/>
</dbReference>
<feature type="repeat" description="ANK" evidence="3">
    <location>
        <begin position="421"/>
        <end position="453"/>
    </location>
</feature>
<dbReference type="InterPro" id="IPR036036">
    <property type="entry name" value="SOCS_box-like_dom_sf"/>
</dbReference>
<evidence type="ECO:0000256" key="1">
    <source>
        <dbReference type="ARBA" id="ARBA00022737"/>
    </source>
</evidence>
<dbReference type="SUPFAM" id="SSF158235">
    <property type="entry name" value="SOCS box-like"/>
    <property type="match status" value="1"/>
</dbReference>
<feature type="repeat" description="ANK" evidence="3">
    <location>
        <begin position="359"/>
        <end position="391"/>
    </location>
</feature>
<dbReference type="Proteomes" id="UP000299102">
    <property type="component" value="Unassembled WGS sequence"/>
</dbReference>
<dbReference type="SMART" id="SM00248">
    <property type="entry name" value="ANK"/>
    <property type="match status" value="11"/>
</dbReference>
<evidence type="ECO:0000256" key="2">
    <source>
        <dbReference type="ARBA" id="ARBA00023043"/>
    </source>
</evidence>
<dbReference type="STRING" id="151549.A0A4C1UC57"/>
<evidence type="ECO:0000313" key="6">
    <source>
        <dbReference type="EMBL" id="GBP23948.1"/>
    </source>
</evidence>
<dbReference type="CDD" id="cd03716">
    <property type="entry name" value="SOCS_ASB_like"/>
    <property type="match status" value="1"/>
</dbReference>
<feature type="compositionally biased region" description="Basic residues" evidence="4">
    <location>
        <begin position="80"/>
        <end position="89"/>
    </location>
</feature>
<keyword evidence="1" id="KW-0677">Repeat</keyword>
<dbReference type="Pfam" id="PF07525">
    <property type="entry name" value="SOCS_box"/>
    <property type="match status" value="1"/>
</dbReference>
<evidence type="ECO:0000256" key="4">
    <source>
        <dbReference type="SAM" id="MobiDB-lite"/>
    </source>
</evidence>
<dbReference type="PROSITE" id="PS50225">
    <property type="entry name" value="SOCS"/>
    <property type="match status" value="1"/>
</dbReference>
<dbReference type="Pfam" id="PF12796">
    <property type="entry name" value="Ank_2"/>
    <property type="match status" value="2"/>
</dbReference>
<reference evidence="6 7" key="1">
    <citation type="journal article" date="2019" name="Commun. Biol.">
        <title>The bagworm genome reveals a unique fibroin gene that provides high tensile strength.</title>
        <authorList>
            <person name="Kono N."/>
            <person name="Nakamura H."/>
            <person name="Ohtoshi R."/>
            <person name="Tomita M."/>
            <person name="Numata K."/>
            <person name="Arakawa K."/>
        </authorList>
    </citation>
    <scope>NUCLEOTIDE SEQUENCE [LARGE SCALE GENOMIC DNA]</scope>
</reference>
<evidence type="ECO:0000313" key="7">
    <source>
        <dbReference type="Proteomes" id="UP000299102"/>
    </source>
</evidence>